<keyword evidence="2" id="KW-1185">Reference proteome</keyword>
<protein>
    <recommendedName>
        <fullName evidence="3">RiboL-PSP-HEPN domain-containing protein</fullName>
    </recommendedName>
</protein>
<reference evidence="1 2" key="1">
    <citation type="submission" date="2018-05" db="EMBL/GenBank/DDBJ databases">
        <title>Genomic Encyclopedia of Type Strains, Phase IV (KMG-IV): sequencing the most valuable type-strain genomes for metagenomic binning, comparative biology and taxonomic classification.</title>
        <authorList>
            <person name="Goeker M."/>
        </authorList>
    </citation>
    <scope>NUCLEOTIDE SEQUENCE [LARGE SCALE GENOMIC DNA]</scope>
    <source>
        <strain evidence="1 2">DSM 6986</strain>
    </source>
</reference>
<dbReference type="AlphaFoldDB" id="A0A316BT02"/>
<accession>A0A316BT02</accession>
<dbReference type="Proteomes" id="UP000245396">
    <property type="component" value="Unassembled WGS sequence"/>
</dbReference>
<evidence type="ECO:0000313" key="2">
    <source>
        <dbReference type="Proteomes" id="UP000245396"/>
    </source>
</evidence>
<proteinExistence type="predicted"/>
<gene>
    <name evidence="1" type="ORF">C7441_11970</name>
</gene>
<evidence type="ECO:0008006" key="3">
    <source>
        <dbReference type="Google" id="ProtNLM"/>
    </source>
</evidence>
<sequence length="146" mass="16097">MTDERLRIPIDDPYLHALGLAIVAFARLEWNASYCCERLEPGYIATIEPRRKTAGKIASDLVKMVAAVTDPVLRGAIAEPADEFKALVEDRNGLLHGKPATALNGDQRLFRGGHEWSIPEVNELADAFVRTSLKLNALLYNELAAL</sequence>
<organism evidence="1 2">
    <name type="scientific">Pseudaminobacter salicylatoxidans</name>
    <dbReference type="NCBI Taxonomy" id="93369"/>
    <lineage>
        <taxon>Bacteria</taxon>
        <taxon>Pseudomonadati</taxon>
        <taxon>Pseudomonadota</taxon>
        <taxon>Alphaproteobacteria</taxon>
        <taxon>Hyphomicrobiales</taxon>
        <taxon>Phyllobacteriaceae</taxon>
        <taxon>Pseudaminobacter</taxon>
    </lineage>
</organism>
<name>A0A316BT02_PSESE</name>
<dbReference type="EMBL" id="QGGG01000019">
    <property type="protein sequence ID" value="PWJ76382.1"/>
    <property type="molecule type" value="Genomic_DNA"/>
</dbReference>
<comment type="caution">
    <text evidence="1">The sequence shown here is derived from an EMBL/GenBank/DDBJ whole genome shotgun (WGS) entry which is preliminary data.</text>
</comment>
<dbReference type="RefSeq" id="WP_210205685.1">
    <property type="nucleotide sequence ID" value="NZ_QGGG01000019.1"/>
</dbReference>
<evidence type="ECO:0000313" key="1">
    <source>
        <dbReference type="EMBL" id="PWJ76382.1"/>
    </source>
</evidence>